<protein>
    <submittedName>
        <fullName evidence="1">Uncharacterized protein</fullName>
    </submittedName>
</protein>
<reference evidence="1 2" key="1">
    <citation type="submission" date="2015-08" db="EMBL/GenBank/DDBJ databases">
        <title>Next Generation Sequencing and Analysis of the Genome of Puccinia sorghi L Schw, the Causal Agent of Maize Common Rust.</title>
        <authorList>
            <person name="Rochi L."/>
            <person name="Burguener G."/>
            <person name="Darino M."/>
            <person name="Turjanski A."/>
            <person name="Kreff E."/>
            <person name="Dieguez M.J."/>
            <person name="Sacco F."/>
        </authorList>
    </citation>
    <scope>NUCLEOTIDE SEQUENCE [LARGE SCALE GENOMIC DNA]</scope>
    <source>
        <strain evidence="1 2">RO10H11247</strain>
    </source>
</reference>
<dbReference type="VEuPathDB" id="FungiDB:VP01_1877g1"/>
<dbReference type="OrthoDB" id="2506005at2759"/>
<name>A0A0L6VD84_9BASI</name>
<comment type="caution">
    <text evidence="1">The sequence shown here is derived from an EMBL/GenBank/DDBJ whole genome shotgun (WGS) entry which is preliminary data.</text>
</comment>
<dbReference type="Proteomes" id="UP000037035">
    <property type="component" value="Unassembled WGS sequence"/>
</dbReference>
<keyword evidence="2" id="KW-1185">Reference proteome</keyword>
<evidence type="ECO:0000313" key="1">
    <source>
        <dbReference type="EMBL" id="KNZ58689.1"/>
    </source>
</evidence>
<dbReference type="EMBL" id="LAVV01006700">
    <property type="protein sequence ID" value="KNZ58689.1"/>
    <property type="molecule type" value="Genomic_DNA"/>
</dbReference>
<gene>
    <name evidence="1" type="ORF">VP01_1877g1</name>
</gene>
<organism evidence="1 2">
    <name type="scientific">Puccinia sorghi</name>
    <dbReference type="NCBI Taxonomy" id="27349"/>
    <lineage>
        <taxon>Eukaryota</taxon>
        <taxon>Fungi</taxon>
        <taxon>Dikarya</taxon>
        <taxon>Basidiomycota</taxon>
        <taxon>Pucciniomycotina</taxon>
        <taxon>Pucciniomycetes</taxon>
        <taxon>Pucciniales</taxon>
        <taxon>Pucciniaceae</taxon>
        <taxon>Puccinia</taxon>
    </lineage>
</organism>
<accession>A0A0L6VD84</accession>
<evidence type="ECO:0000313" key="2">
    <source>
        <dbReference type="Proteomes" id="UP000037035"/>
    </source>
</evidence>
<dbReference type="AlphaFoldDB" id="A0A0L6VD84"/>
<proteinExistence type="predicted"/>
<sequence>MRRRETELRIAEIQQGRKVGLCPIVIIDKKFKLLCYLKNNLLEIHSSYFEVMKPVSSCYQSSPDLPNWRAHLGHPYQQFQVMIIPKSEFDECTICK</sequence>